<dbReference type="Proteomes" id="UP000604046">
    <property type="component" value="Unassembled WGS sequence"/>
</dbReference>
<feature type="chain" id="PRO_5032970326" evidence="1">
    <location>
        <begin position="18"/>
        <end position="484"/>
    </location>
</feature>
<evidence type="ECO:0000313" key="3">
    <source>
        <dbReference type="Proteomes" id="UP000604046"/>
    </source>
</evidence>
<proteinExistence type="predicted"/>
<sequence length="484" mass="51294">MCRLLAVIACLAKVAIATCPDDPEVDLCESTGDETASGFRGSPWMALVLPLATARPKVATGLALVLALAVGAEAVTCGELKDFYKSEQCCGSPTTVLSNPVPGTPACPYNFNKPACNMAEPQTPRDLSTGATGSMVPKAATLTDAQADFLPLVNVHFHLGAEHKSDAYNNGTDAEAYDAASSGRRLAGNPRPGFMCPTDTLTDAQMTPYAFQYCKGDVQVGKSYEVHYVHSSAGTDYNASDDITADLLADGLGGAANGRGLLNPMVVVQGQIYQIVNGGPTVNDLLHGWTVVGHNNSVMYSGSTTGQSHDNSVCSPYVITWHVDKDCHQVSPESFDNLCKQMKDLYGMSVDLEPHGSRILVSSAYVVRSEYVAHLCNAHHDVPVGRDYVQAARSMGSMGLQAAAHVRHVAREHRLSERLDGALSGVRSFDERWRVSERTQAAAVSSAVALRDLDERHQVSSTVAKGAIRAGQGAGSLLGPAASW</sequence>
<dbReference type="Pfam" id="PF10563">
    <property type="entry name" value="CA_like"/>
    <property type="match status" value="1"/>
</dbReference>
<keyword evidence="3" id="KW-1185">Reference proteome</keyword>
<feature type="signal peptide" evidence="1">
    <location>
        <begin position="1"/>
        <end position="17"/>
    </location>
</feature>
<organism evidence="2 3">
    <name type="scientific">Symbiodinium natans</name>
    <dbReference type="NCBI Taxonomy" id="878477"/>
    <lineage>
        <taxon>Eukaryota</taxon>
        <taxon>Sar</taxon>
        <taxon>Alveolata</taxon>
        <taxon>Dinophyceae</taxon>
        <taxon>Suessiales</taxon>
        <taxon>Symbiodiniaceae</taxon>
        <taxon>Symbiodinium</taxon>
    </lineage>
</organism>
<feature type="non-terminal residue" evidence="2">
    <location>
        <position position="484"/>
    </location>
</feature>
<dbReference type="InterPro" id="IPR018883">
    <property type="entry name" value="Delta_CA"/>
</dbReference>
<gene>
    <name evidence="2" type="ORF">SNAT2548_LOCUS25264</name>
</gene>
<dbReference type="EMBL" id="CAJNDS010002385">
    <property type="protein sequence ID" value="CAE7457225.1"/>
    <property type="molecule type" value="Genomic_DNA"/>
</dbReference>
<name>A0A812RXA2_9DINO</name>
<dbReference type="AlphaFoldDB" id="A0A812RXA2"/>
<reference evidence="2" key="1">
    <citation type="submission" date="2021-02" db="EMBL/GenBank/DDBJ databases">
        <authorList>
            <person name="Dougan E. K."/>
            <person name="Rhodes N."/>
            <person name="Thang M."/>
            <person name="Chan C."/>
        </authorList>
    </citation>
    <scope>NUCLEOTIDE SEQUENCE</scope>
</reference>
<protein>
    <submittedName>
        <fullName evidence="2">Uncharacterized protein</fullName>
    </submittedName>
</protein>
<accession>A0A812RXA2</accession>
<evidence type="ECO:0000256" key="1">
    <source>
        <dbReference type="SAM" id="SignalP"/>
    </source>
</evidence>
<comment type="caution">
    <text evidence="2">The sequence shown here is derived from an EMBL/GenBank/DDBJ whole genome shotgun (WGS) entry which is preliminary data.</text>
</comment>
<keyword evidence="1" id="KW-0732">Signal</keyword>
<evidence type="ECO:0000313" key="2">
    <source>
        <dbReference type="EMBL" id="CAE7457225.1"/>
    </source>
</evidence>